<keyword evidence="11" id="KW-0221">Differentiation</keyword>
<dbReference type="GO" id="GO:0030154">
    <property type="term" value="P:cell differentiation"/>
    <property type="evidence" value="ECO:0007669"/>
    <property type="project" value="UniProtKB-KW"/>
</dbReference>
<dbReference type="FunFam" id="1.10.510.10:FF:000571">
    <property type="entry name" value="Maternal embryonic leucine zipper kinase"/>
    <property type="match status" value="1"/>
</dbReference>
<keyword evidence="10 22" id="KW-0418">Kinase</keyword>
<dbReference type="GO" id="GO:0005737">
    <property type="term" value="C:cytoplasm"/>
    <property type="evidence" value="ECO:0007669"/>
    <property type="project" value="TreeGrafter"/>
</dbReference>
<dbReference type="EC" id="2.7.11.1" evidence="3"/>
<evidence type="ECO:0000256" key="14">
    <source>
        <dbReference type="ARBA" id="ARBA00022843"/>
    </source>
</evidence>
<evidence type="ECO:0000256" key="1">
    <source>
        <dbReference type="ARBA" id="ARBA00001946"/>
    </source>
</evidence>
<evidence type="ECO:0000256" key="3">
    <source>
        <dbReference type="ARBA" id="ARBA00012513"/>
    </source>
</evidence>
<dbReference type="PANTHER" id="PTHR24346">
    <property type="entry name" value="MAP/MICROTUBULE AFFINITY-REGULATING KINASE"/>
    <property type="match status" value="1"/>
</dbReference>
<evidence type="ECO:0000256" key="8">
    <source>
        <dbReference type="ARBA" id="ARBA00022723"/>
    </source>
</evidence>
<dbReference type="PROSITE" id="PS00107">
    <property type="entry name" value="PROTEIN_KINASE_ATP"/>
    <property type="match status" value="1"/>
</dbReference>
<dbReference type="InterPro" id="IPR017441">
    <property type="entry name" value="Protein_kinase_ATP_BS"/>
</dbReference>
<dbReference type="Proteomes" id="UP000752171">
    <property type="component" value="Unassembled WGS sequence"/>
</dbReference>
<dbReference type="OrthoDB" id="541276at2759"/>
<keyword evidence="8" id="KW-0479">Metal-binding</keyword>
<evidence type="ECO:0000256" key="11">
    <source>
        <dbReference type="ARBA" id="ARBA00022782"/>
    </source>
</evidence>
<organism evidence="22 23">
    <name type="scientific">Astyanax mexicanus</name>
    <name type="common">Blind cave fish</name>
    <name type="synonym">Astyanax fasciatus mexicanus</name>
    <dbReference type="NCBI Taxonomy" id="7994"/>
    <lineage>
        <taxon>Eukaryota</taxon>
        <taxon>Metazoa</taxon>
        <taxon>Chordata</taxon>
        <taxon>Craniata</taxon>
        <taxon>Vertebrata</taxon>
        <taxon>Euteleostomi</taxon>
        <taxon>Actinopterygii</taxon>
        <taxon>Neopterygii</taxon>
        <taxon>Teleostei</taxon>
        <taxon>Ostariophysi</taxon>
        <taxon>Characiformes</taxon>
        <taxon>Characoidei</taxon>
        <taxon>Acestrorhamphidae</taxon>
        <taxon>Acestrorhamphinae</taxon>
        <taxon>Astyanax</taxon>
    </lineage>
</organism>
<comment type="similarity">
    <text evidence="2">Belongs to the protein kinase superfamily. CAMK Ser/Thr protein kinase family.</text>
</comment>
<evidence type="ECO:0000256" key="2">
    <source>
        <dbReference type="ARBA" id="ARBA00006692"/>
    </source>
</evidence>
<feature type="domain" description="Protein kinase" evidence="21">
    <location>
        <begin position="24"/>
        <end position="278"/>
    </location>
</feature>
<dbReference type="SUPFAM" id="SSF56112">
    <property type="entry name" value="Protein kinase-like (PK-like)"/>
    <property type="match status" value="1"/>
</dbReference>
<dbReference type="PANTHER" id="PTHR24346:SF102">
    <property type="entry name" value="TESTIS-SPECIFIC SERINE_THREONINE-PROTEIN KINASE 1"/>
    <property type="match status" value="1"/>
</dbReference>
<keyword evidence="6" id="KW-0597">Phosphoprotein</keyword>
<feature type="binding site" evidence="18">
    <location>
        <position position="55"/>
    </location>
    <ligand>
        <name>ATP</name>
        <dbReference type="ChEBI" id="CHEBI:30616"/>
    </ligand>
</feature>
<keyword evidence="9 18" id="KW-0547">Nucleotide-binding</keyword>
<evidence type="ECO:0000259" key="21">
    <source>
        <dbReference type="PROSITE" id="PS50011"/>
    </source>
</evidence>
<comment type="catalytic activity">
    <reaction evidence="17">
        <text>L-seryl-[protein] + ATP = O-phospho-L-seryl-[protein] + ADP + H(+)</text>
        <dbReference type="Rhea" id="RHEA:17989"/>
        <dbReference type="Rhea" id="RHEA-COMP:9863"/>
        <dbReference type="Rhea" id="RHEA-COMP:11604"/>
        <dbReference type="ChEBI" id="CHEBI:15378"/>
        <dbReference type="ChEBI" id="CHEBI:29999"/>
        <dbReference type="ChEBI" id="CHEBI:30616"/>
        <dbReference type="ChEBI" id="CHEBI:83421"/>
        <dbReference type="ChEBI" id="CHEBI:456216"/>
        <dbReference type="EC" id="2.7.11.1"/>
    </reaction>
</comment>
<evidence type="ECO:0000313" key="23">
    <source>
        <dbReference type="Proteomes" id="UP000752171"/>
    </source>
</evidence>
<dbReference type="GO" id="GO:0050321">
    <property type="term" value="F:tau-protein kinase activity"/>
    <property type="evidence" value="ECO:0007669"/>
    <property type="project" value="TreeGrafter"/>
</dbReference>
<dbReference type="GO" id="GO:0005524">
    <property type="term" value="F:ATP binding"/>
    <property type="evidence" value="ECO:0007669"/>
    <property type="project" value="UniProtKB-UniRule"/>
</dbReference>
<keyword evidence="14" id="KW-0832">Ubl conjugation</keyword>
<comment type="cofactor">
    <cofactor evidence="1">
        <name>Mg(2+)</name>
        <dbReference type="ChEBI" id="CHEBI:18420"/>
    </cofactor>
</comment>
<gene>
    <name evidence="22" type="primary">TSSK6</name>
    <name evidence="22" type="ORF">AMEX_G5318</name>
</gene>
<dbReference type="Gene3D" id="1.10.510.10">
    <property type="entry name" value="Transferase(Phosphotransferase) domain 1"/>
    <property type="match status" value="1"/>
</dbReference>
<dbReference type="InterPro" id="IPR008271">
    <property type="entry name" value="Ser/Thr_kinase_AS"/>
</dbReference>
<evidence type="ECO:0000256" key="13">
    <source>
        <dbReference type="ARBA" id="ARBA00022842"/>
    </source>
</evidence>
<name>A0A8T2M576_ASTMX</name>
<keyword evidence="7" id="KW-0808">Transferase</keyword>
<dbReference type="GO" id="GO:0000287">
    <property type="term" value="F:magnesium ion binding"/>
    <property type="evidence" value="ECO:0007669"/>
    <property type="project" value="UniProtKB-ARBA"/>
</dbReference>
<evidence type="ECO:0000256" key="15">
    <source>
        <dbReference type="ARBA" id="ARBA00022871"/>
    </source>
</evidence>
<protein>
    <recommendedName>
        <fullName evidence="3">non-specific serine/threonine protein kinase</fullName>
        <ecNumber evidence="3">2.7.11.1</ecNumber>
    </recommendedName>
</protein>
<dbReference type="EMBL" id="JAICCE010000003">
    <property type="protein sequence ID" value="KAG9279768.1"/>
    <property type="molecule type" value="Genomic_DNA"/>
</dbReference>
<feature type="region of interest" description="Disordered" evidence="20">
    <location>
        <begin position="288"/>
        <end position="312"/>
    </location>
</feature>
<dbReference type="InterPro" id="IPR011009">
    <property type="entry name" value="Kinase-like_dom_sf"/>
</dbReference>
<evidence type="ECO:0000256" key="19">
    <source>
        <dbReference type="RuleBase" id="RU000304"/>
    </source>
</evidence>
<evidence type="ECO:0000256" key="4">
    <source>
        <dbReference type="ARBA" id="ARBA00022473"/>
    </source>
</evidence>
<dbReference type="InterPro" id="IPR000719">
    <property type="entry name" value="Prot_kinase_dom"/>
</dbReference>
<comment type="catalytic activity">
    <reaction evidence="16">
        <text>L-threonyl-[protein] + ATP = O-phospho-L-threonyl-[protein] + ADP + H(+)</text>
        <dbReference type="Rhea" id="RHEA:46608"/>
        <dbReference type="Rhea" id="RHEA-COMP:11060"/>
        <dbReference type="Rhea" id="RHEA-COMP:11605"/>
        <dbReference type="ChEBI" id="CHEBI:15378"/>
        <dbReference type="ChEBI" id="CHEBI:30013"/>
        <dbReference type="ChEBI" id="CHEBI:30616"/>
        <dbReference type="ChEBI" id="CHEBI:61977"/>
        <dbReference type="ChEBI" id="CHEBI:456216"/>
        <dbReference type="EC" id="2.7.11.1"/>
    </reaction>
</comment>
<dbReference type="GO" id="GO:0035556">
    <property type="term" value="P:intracellular signal transduction"/>
    <property type="evidence" value="ECO:0007669"/>
    <property type="project" value="TreeGrafter"/>
</dbReference>
<keyword evidence="4" id="KW-0217">Developmental protein</keyword>
<keyword evidence="13" id="KW-0460">Magnesium</keyword>
<evidence type="ECO:0000256" key="17">
    <source>
        <dbReference type="ARBA" id="ARBA00048679"/>
    </source>
</evidence>
<proteinExistence type="inferred from homology"/>
<dbReference type="Pfam" id="PF00069">
    <property type="entry name" value="Pkinase"/>
    <property type="match status" value="1"/>
</dbReference>
<sequence length="438" mass="49101">MESSNETVSNEEIHITEVLRSMSFTSMLNIGGGNFSTVKLAKTSRYPGVSTVAIKIIECQLLASSVLSNFFSRELSIMKIVKHPHIVHVYEIFELPGGAVCIVMEAASANLAQVIDNSNGIPIRIVKKRFSQIVSAVEYLHNNDIVHRDLKCDNVLLSADGNVKLADFGFSRFMTGELSDTFCGSLWYAAPELLISNCYDPKKSDVWSLGIILYYMATGDLPFKCHDNIELSIQHREPVTFPKHCNVEEECRIFISYMLQYDPQNRPSVSEVAQHPWLHSFQKDVQAQSSSSSVSNEKDMSTSENASAPCPNVEPVLEAGASKEVVEEVEIGCSDESPHTAGKRARDASNKWLASTLKFFKSLLRRIKKLFRRNNYNMHDSTSATTQQQCASDCVFFLQASATSASEHNSKHGQRSKRQIIRKFLQHIIKRKQKVKPI</sequence>
<evidence type="ECO:0000256" key="6">
    <source>
        <dbReference type="ARBA" id="ARBA00022553"/>
    </source>
</evidence>
<keyword evidence="5 19" id="KW-0723">Serine/threonine-protein kinase</keyword>
<dbReference type="SMART" id="SM00220">
    <property type="entry name" value="S_TKc"/>
    <property type="match status" value="1"/>
</dbReference>
<keyword evidence="12 18" id="KW-0067">ATP-binding</keyword>
<evidence type="ECO:0000256" key="18">
    <source>
        <dbReference type="PROSITE-ProRule" id="PRU10141"/>
    </source>
</evidence>
<comment type="caution">
    <text evidence="22">The sequence shown here is derived from an EMBL/GenBank/DDBJ whole genome shotgun (WGS) entry which is preliminary data.</text>
</comment>
<dbReference type="GO" id="GO:0007283">
    <property type="term" value="P:spermatogenesis"/>
    <property type="evidence" value="ECO:0007669"/>
    <property type="project" value="UniProtKB-KW"/>
</dbReference>
<accession>A0A8T2M576</accession>
<evidence type="ECO:0000256" key="5">
    <source>
        <dbReference type="ARBA" id="ARBA00022527"/>
    </source>
</evidence>
<evidence type="ECO:0000256" key="9">
    <source>
        <dbReference type="ARBA" id="ARBA00022741"/>
    </source>
</evidence>
<evidence type="ECO:0000256" key="20">
    <source>
        <dbReference type="SAM" id="MobiDB-lite"/>
    </source>
</evidence>
<dbReference type="PROSITE" id="PS50011">
    <property type="entry name" value="PROTEIN_KINASE_DOM"/>
    <property type="match status" value="1"/>
</dbReference>
<dbReference type="PROSITE" id="PS00108">
    <property type="entry name" value="PROTEIN_KINASE_ST"/>
    <property type="match status" value="1"/>
</dbReference>
<evidence type="ECO:0000256" key="7">
    <source>
        <dbReference type="ARBA" id="ARBA00022679"/>
    </source>
</evidence>
<keyword evidence="15" id="KW-0744">Spermatogenesis</keyword>
<evidence type="ECO:0000256" key="12">
    <source>
        <dbReference type="ARBA" id="ARBA00022840"/>
    </source>
</evidence>
<evidence type="ECO:0000256" key="16">
    <source>
        <dbReference type="ARBA" id="ARBA00047899"/>
    </source>
</evidence>
<dbReference type="AlphaFoldDB" id="A0A8T2M576"/>
<evidence type="ECO:0000256" key="10">
    <source>
        <dbReference type="ARBA" id="ARBA00022777"/>
    </source>
</evidence>
<evidence type="ECO:0000313" key="22">
    <source>
        <dbReference type="EMBL" id="KAG9279768.1"/>
    </source>
</evidence>
<reference evidence="22 23" key="1">
    <citation type="submission" date="2021-07" db="EMBL/GenBank/DDBJ databases">
        <authorList>
            <person name="Imarazene B."/>
            <person name="Zahm M."/>
            <person name="Klopp C."/>
            <person name="Cabau C."/>
            <person name="Beille S."/>
            <person name="Jouanno E."/>
            <person name="Castinel A."/>
            <person name="Lluch J."/>
            <person name="Gil L."/>
            <person name="Kuchtly C."/>
            <person name="Lopez Roques C."/>
            <person name="Donnadieu C."/>
            <person name="Parrinello H."/>
            <person name="Journot L."/>
            <person name="Du K."/>
            <person name="Schartl M."/>
            <person name="Retaux S."/>
            <person name="Guiguen Y."/>
        </authorList>
    </citation>
    <scope>NUCLEOTIDE SEQUENCE [LARGE SCALE GENOMIC DNA]</scope>
    <source>
        <strain evidence="22">Pach_M1</strain>
        <tissue evidence="22">Testis</tissue>
    </source>
</reference>
<dbReference type="GO" id="GO:0000226">
    <property type="term" value="P:microtubule cytoskeleton organization"/>
    <property type="evidence" value="ECO:0007669"/>
    <property type="project" value="TreeGrafter"/>
</dbReference>